<dbReference type="NCBIfam" id="TIGR00756">
    <property type="entry name" value="PPR"/>
    <property type="match status" value="2"/>
</dbReference>
<dbReference type="SUPFAM" id="SSF49599">
    <property type="entry name" value="TRAF domain-like"/>
    <property type="match status" value="1"/>
</dbReference>
<protein>
    <recommendedName>
        <fullName evidence="8">Pentatricopeptide repeat-containing protein</fullName>
    </recommendedName>
</protein>
<feature type="region of interest" description="Disordered" evidence="3">
    <location>
        <begin position="903"/>
        <end position="926"/>
    </location>
</feature>
<dbReference type="Gene3D" id="3.30.710.10">
    <property type="entry name" value="Potassium Channel Kv1.1, Chain A"/>
    <property type="match status" value="1"/>
</dbReference>
<accession>A0A7R9A6A4</accession>
<dbReference type="Gene3D" id="2.60.210.10">
    <property type="entry name" value="Apoptosis, Tumor Necrosis Factor Receptor Associated Protein 2, Chain A"/>
    <property type="match status" value="1"/>
</dbReference>
<dbReference type="PANTHER" id="PTHR24014">
    <property type="entry name" value="2-OXOGLUTARATE AND IRON-DEPENDENT OXYGENASE DOMAIN-CONTAINING PROTEIN 2"/>
    <property type="match status" value="1"/>
</dbReference>
<sequence length="926" mass="104440">MILIRKSTMVPSMAHVVARPLNPRSLSRFVGLRLSAGRGVPFLRRVAETGIADFSTISKEPREVVWSPVFCTSGSKNQFHWCIGLYPNGIDMISSNHLGLGLTLMDPPLLGIVSEFHAAILDSKGRQHFMKETGRVHIYSGMTLLQRDFIEWIHLLQEPNIFLPNDILTVYVHIGNISMPGEEEVDMLFQPLNSNPDVLLIAKGIEFPAHLELIQNMCPALGSLIKNELRKQSGPEQRDADTRLEIPNMEPTVLHGILCFLYTGSCPKLNEIAECLLPAAVHLQLPDLKKLAEEQLCEGISRENAIRCLALARENHAGKLFSTVMAFLSFNIKEGLHGKDWKAMMEKHPDLLKVKMIATDEADYGDPDEFGSLRKRTTTPEFEHEEFDVNVIPKRLPPFKYVQRIKEHLDKKELKKALNVWEKQMRFEDKARPDPSVFTHLISGCAQAGYTDKAFKLFKQMKEYGFIPRENIYTSLFNACSNSPWPETNGLEHAKKLLDHMRYKGYLPNTINYHAMIKAFGRCGDLKTALSLVDEMVANEHPLTETVFNFLLQGCISRKADGFTHALLIWRKMREKGVHPTIFSFNLLLRAVRDCGVGSDGQSLLQTLINSCQRPHFPLYTPSTIYGSIMRGEDVQDETQPKLEAGGDKALKSVSNEIFLPQVLSESIQVNQGIVAIKSLDRPQDRLGFLGGQSGILLQMGTDGVKPNIQAFSLLIASIPNNSNAEEELLRNMQLHNVKADTDFFNQLIKKQASRHDSQAIKRSLTRMSENSLGPDIVTYGVLALGCRTRNEGNQLLQDMELAGIRCNMEILGALLSNALSQTDFGWALNLMNVARVNSIEPSLMFLNYLEKLRNVAKKSQLQDESENKAPIENKKDSRKKFLFYYTTWLKSMKYEKPLHPWAQFQNTPEPEGNEESSSHNEATSV</sequence>
<dbReference type="Pfam" id="PF22486">
    <property type="entry name" value="MATH_2"/>
    <property type="match status" value="1"/>
</dbReference>
<feature type="repeat" description="PPR" evidence="2">
    <location>
        <begin position="544"/>
        <end position="580"/>
    </location>
</feature>
<evidence type="ECO:0000259" key="5">
    <source>
        <dbReference type="PROSITE" id="PS50144"/>
    </source>
</evidence>
<dbReference type="Pfam" id="PF00651">
    <property type="entry name" value="BTB"/>
    <property type="match status" value="1"/>
</dbReference>
<dbReference type="InterPro" id="IPR002885">
    <property type="entry name" value="PPR_rpt"/>
</dbReference>
<dbReference type="GO" id="GO:0042780">
    <property type="term" value="P:tRNA 3'-end processing"/>
    <property type="evidence" value="ECO:0007669"/>
    <property type="project" value="TreeGrafter"/>
</dbReference>
<evidence type="ECO:0000313" key="6">
    <source>
        <dbReference type="EMBL" id="CAD7245135.1"/>
    </source>
</evidence>
<gene>
    <name evidence="6" type="ORF">DSTB1V02_LOCUS5011</name>
</gene>
<dbReference type="InterPro" id="IPR002083">
    <property type="entry name" value="MATH/TRAF_dom"/>
</dbReference>
<evidence type="ECO:0000313" key="7">
    <source>
        <dbReference type="Proteomes" id="UP000677054"/>
    </source>
</evidence>
<organism evidence="6">
    <name type="scientific">Darwinula stevensoni</name>
    <dbReference type="NCBI Taxonomy" id="69355"/>
    <lineage>
        <taxon>Eukaryota</taxon>
        <taxon>Metazoa</taxon>
        <taxon>Ecdysozoa</taxon>
        <taxon>Arthropoda</taxon>
        <taxon>Crustacea</taxon>
        <taxon>Oligostraca</taxon>
        <taxon>Ostracoda</taxon>
        <taxon>Podocopa</taxon>
        <taxon>Podocopida</taxon>
        <taxon>Darwinulocopina</taxon>
        <taxon>Darwinuloidea</taxon>
        <taxon>Darwinulidae</taxon>
        <taxon>Darwinula</taxon>
    </lineage>
</organism>
<keyword evidence="7" id="KW-1185">Reference proteome</keyword>
<reference evidence="6" key="1">
    <citation type="submission" date="2020-11" db="EMBL/GenBank/DDBJ databases">
        <authorList>
            <person name="Tran Van P."/>
        </authorList>
    </citation>
    <scope>NUCLEOTIDE SEQUENCE</scope>
</reference>
<dbReference type="PANTHER" id="PTHR24014:SF6">
    <property type="entry name" value="PENTATRICOPEPTIDE REPEAT-CONTAINING PROTEIN 1, MITOCHONDRIAL"/>
    <property type="match status" value="1"/>
</dbReference>
<dbReference type="SUPFAM" id="SSF54695">
    <property type="entry name" value="POZ domain"/>
    <property type="match status" value="1"/>
</dbReference>
<dbReference type="PROSITE" id="PS50097">
    <property type="entry name" value="BTB"/>
    <property type="match status" value="1"/>
</dbReference>
<name>A0A7R9A6A4_9CRUS</name>
<dbReference type="OrthoDB" id="185373at2759"/>
<evidence type="ECO:0008006" key="8">
    <source>
        <dbReference type="Google" id="ProtNLM"/>
    </source>
</evidence>
<evidence type="ECO:0000256" key="2">
    <source>
        <dbReference type="PROSITE-ProRule" id="PRU00708"/>
    </source>
</evidence>
<evidence type="ECO:0000259" key="4">
    <source>
        <dbReference type="PROSITE" id="PS50097"/>
    </source>
</evidence>
<feature type="repeat" description="PPR" evidence="2">
    <location>
        <begin position="434"/>
        <end position="468"/>
    </location>
</feature>
<evidence type="ECO:0000256" key="3">
    <source>
        <dbReference type="SAM" id="MobiDB-lite"/>
    </source>
</evidence>
<dbReference type="GO" id="GO:0000049">
    <property type="term" value="F:tRNA binding"/>
    <property type="evidence" value="ECO:0007669"/>
    <property type="project" value="TreeGrafter"/>
</dbReference>
<feature type="domain" description="MATH" evidence="5">
    <location>
        <begin position="44"/>
        <end position="174"/>
    </location>
</feature>
<dbReference type="SMART" id="SM00225">
    <property type="entry name" value="BTB"/>
    <property type="match status" value="1"/>
</dbReference>
<dbReference type="InterPro" id="IPR011990">
    <property type="entry name" value="TPR-like_helical_dom_sf"/>
</dbReference>
<dbReference type="Gene3D" id="1.25.40.10">
    <property type="entry name" value="Tetratricopeptide repeat domain"/>
    <property type="match status" value="3"/>
</dbReference>
<dbReference type="InterPro" id="IPR008974">
    <property type="entry name" value="TRAF-like"/>
</dbReference>
<dbReference type="EMBL" id="LR900303">
    <property type="protein sequence ID" value="CAD7245135.1"/>
    <property type="molecule type" value="Genomic_DNA"/>
</dbReference>
<dbReference type="PROSITE" id="PS50144">
    <property type="entry name" value="MATH"/>
    <property type="match status" value="1"/>
</dbReference>
<dbReference type="EMBL" id="CAJPEV010000786">
    <property type="protein sequence ID" value="CAG0888542.1"/>
    <property type="molecule type" value="Genomic_DNA"/>
</dbReference>
<evidence type="ECO:0000256" key="1">
    <source>
        <dbReference type="ARBA" id="ARBA00022737"/>
    </source>
</evidence>
<feature type="domain" description="BTB" evidence="4">
    <location>
        <begin position="196"/>
        <end position="264"/>
    </location>
</feature>
<dbReference type="InterPro" id="IPR000210">
    <property type="entry name" value="BTB/POZ_dom"/>
</dbReference>
<dbReference type="GO" id="GO:0005759">
    <property type="term" value="C:mitochondrial matrix"/>
    <property type="evidence" value="ECO:0007669"/>
    <property type="project" value="TreeGrafter"/>
</dbReference>
<dbReference type="Proteomes" id="UP000677054">
    <property type="component" value="Unassembled WGS sequence"/>
</dbReference>
<dbReference type="InterPro" id="IPR033443">
    <property type="entry name" value="PROP1-like_PPR_dom"/>
</dbReference>
<keyword evidence="1" id="KW-0677">Repeat</keyword>
<dbReference type="AlphaFoldDB" id="A0A7R9A6A4"/>
<feature type="repeat" description="PPR" evidence="2">
    <location>
        <begin position="509"/>
        <end position="543"/>
    </location>
</feature>
<proteinExistence type="predicted"/>
<dbReference type="Gene3D" id="1.25.40.420">
    <property type="match status" value="1"/>
</dbReference>
<dbReference type="Pfam" id="PF13812">
    <property type="entry name" value="PPR_3"/>
    <property type="match status" value="1"/>
</dbReference>
<dbReference type="PROSITE" id="PS51375">
    <property type="entry name" value="PPR"/>
    <property type="match status" value="3"/>
</dbReference>
<dbReference type="InterPro" id="IPR011333">
    <property type="entry name" value="SKP1/BTB/POZ_sf"/>
</dbReference>
<dbReference type="Pfam" id="PF17177">
    <property type="entry name" value="PPR_long"/>
    <property type="match status" value="1"/>
</dbReference>